<dbReference type="PANTHER" id="PTHR47213">
    <property type="entry name" value="OS07G0567300 PROTEIN"/>
    <property type="match status" value="1"/>
</dbReference>
<dbReference type="InterPro" id="IPR007652">
    <property type="entry name" value="A1-4-GlycosylTfrase_dom"/>
</dbReference>
<evidence type="ECO:0000256" key="1">
    <source>
        <dbReference type="ARBA" id="ARBA00004323"/>
    </source>
</evidence>
<feature type="transmembrane region" description="Helical" evidence="11">
    <location>
        <begin position="105"/>
        <end position="125"/>
    </location>
</feature>
<dbReference type="InterPro" id="IPR002659">
    <property type="entry name" value="Glyco_trans_31"/>
</dbReference>
<dbReference type="InterPro" id="IPR044789">
    <property type="entry name" value="Put_A1-4-GlycosylTfrase_plant"/>
</dbReference>
<reference evidence="13 14" key="1">
    <citation type="submission" date="2016-07" db="EMBL/GenBank/DDBJ databases">
        <title>Pervasive Adenine N6-methylation of Active Genes in Fungi.</title>
        <authorList>
            <consortium name="DOE Joint Genome Institute"/>
            <person name="Mondo S.J."/>
            <person name="Dannebaum R.O."/>
            <person name="Kuo R.C."/>
            <person name="Labutti K."/>
            <person name="Haridas S."/>
            <person name="Kuo A."/>
            <person name="Salamov A."/>
            <person name="Ahrendt S.R."/>
            <person name="Lipzen A."/>
            <person name="Sullivan W."/>
            <person name="Andreopoulos W.B."/>
            <person name="Clum A."/>
            <person name="Lindquist E."/>
            <person name="Daum C."/>
            <person name="Ramamoorthy G.K."/>
            <person name="Gryganskyi A."/>
            <person name="Culley D."/>
            <person name="Magnuson J.K."/>
            <person name="James T.Y."/>
            <person name="O'Malley M.A."/>
            <person name="Stajich J.E."/>
            <person name="Spatafora J.W."/>
            <person name="Visel A."/>
            <person name="Grigoriev I.V."/>
        </authorList>
    </citation>
    <scope>NUCLEOTIDE SEQUENCE [LARGE SCALE GENOMIC DNA]</scope>
    <source>
        <strain evidence="13 14">NRRL 3301</strain>
    </source>
</reference>
<dbReference type="InterPro" id="IPR029044">
    <property type="entry name" value="Nucleotide-diphossugar_trans"/>
</dbReference>
<keyword evidence="10 11" id="KW-0472">Membrane</keyword>
<keyword evidence="6 11" id="KW-0812">Transmembrane</keyword>
<sequence>MQTTSAPPIFRKKVISSLNVPRRYKIPVILLRGLSLIPALLGFSYNSKSAWRVAERDAGGAVFLYNNQPDYWVATLWCALAGYWSWVLMTSMIRRWLYHYEVNHALVRLLTLIVLNWSISAYISSRGGSPTKIWMTICFALLIFNILKLVIANSPKYHRKAEDVQTPRINLKSTAVKVLVLPLFVVILVTMFVALHQVNVLSYTTTQLMSDLSYSLDATLPATGTHALVLIMSSWSKEAVQKRQMLRDTSLQLADPTITYRFVLGQPPSAAAQWTLASDLIQESNLHHDLLIVPASDCDDGWKLSQALQWSLSFDYQYLVKTNDDVFVRYDRLHQDWLPTAPEIYWKGFVYRNMAWNFRNPSDKVNADYGIPVLPVFTSGTLYTLSKGLVQRAMPFDTNYRHSSQDDENLAFWLFGHDVTPTHDARIQDWTTVCEEDQIAKRFNNWKDMKQMYNNIQNKQPQCTKLDQGLCAPCYPCFDKKNDWRQFNLKCDVAKGVSPMKHELLALGDGQVKDNLLPSVIGDNDEWIIDQILSKRTSVYSDGDDWSLVYWVCWTSEPSTFTERHWRALELVWVHEPRAVIFMITNTLPTNFFQDYTSYGYNIKVVHFNKENLLNWQWYFGPGTRDWLEQWDRWEKGQFFYWHLTDYIRCLLLYNYGGTYMDMDALWIRTPPDRQMEFIGSDYSSLDSDKAWTLDDTGLYLPQGVMRFKRGWKLFREMAELAFSAYTYDPSCFNCGGPKMITTYVHQHRVSLEAAGFTILPRKVLYPVSYLQIDQYLLPDPLADHELRTNLMQHSWNIHLFGKMTNKLQVQRGSIVDLVLRAFDLDLPHASAKTGAIVSSTSTREVPLRLIGPRAYTYQSVPDHVSLGNVSLVSQPGKLQGLSVVYVRGGPPVVDRVQVEVQVQLGHIDLGADYRHVQRASISLEHASQQQTNALLNSLVYYPNPLHLANGGKDSMRITVTVGSQKEALDIHVVTVEPEEP</sequence>
<keyword evidence="14" id="KW-1185">Reference proteome</keyword>
<protein>
    <recommendedName>
        <fullName evidence="12">Alpha 1,4-glycosyltransferase domain-containing protein</fullName>
    </recommendedName>
</protein>
<dbReference type="InterPro" id="IPR021100">
    <property type="entry name" value="N-glycosylation_EOS1"/>
</dbReference>
<dbReference type="Pfam" id="PF01762">
    <property type="entry name" value="Galactosyl_T"/>
    <property type="match status" value="1"/>
</dbReference>
<evidence type="ECO:0000256" key="5">
    <source>
        <dbReference type="ARBA" id="ARBA00022679"/>
    </source>
</evidence>
<evidence type="ECO:0000256" key="9">
    <source>
        <dbReference type="ARBA" id="ARBA00023034"/>
    </source>
</evidence>
<evidence type="ECO:0000256" key="8">
    <source>
        <dbReference type="ARBA" id="ARBA00022989"/>
    </source>
</evidence>
<keyword evidence="9" id="KW-0333">Golgi apparatus</keyword>
<evidence type="ECO:0000256" key="11">
    <source>
        <dbReference type="SAM" id="Phobius"/>
    </source>
</evidence>
<dbReference type="Gene3D" id="3.90.550.20">
    <property type="match status" value="1"/>
</dbReference>
<evidence type="ECO:0000313" key="13">
    <source>
        <dbReference type="EMBL" id="ORX49142.1"/>
    </source>
</evidence>
<keyword evidence="8 11" id="KW-1133">Transmembrane helix</keyword>
<evidence type="ECO:0000256" key="6">
    <source>
        <dbReference type="ARBA" id="ARBA00022692"/>
    </source>
</evidence>
<feature type="domain" description="Alpha 1,4-glycosyltransferase" evidence="12">
    <location>
        <begin position="725"/>
        <end position="817"/>
    </location>
</feature>
<feature type="transmembrane region" description="Helical" evidence="11">
    <location>
        <begin position="26"/>
        <end position="45"/>
    </location>
</feature>
<dbReference type="Pfam" id="PF04572">
    <property type="entry name" value="Gb3_synth"/>
    <property type="match status" value="1"/>
</dbReference>
<evidence type="ECO:0000256" key="3">
    <source>
        <dbReference type="ARBA" id="ARBA00009003"/>
    </source>
</evidence>
<dbReference type="InterPro" id="IPR007577">
    <property type="entry name" value="GlycoTrfase_DXD_sugar-bd_CS"/>
</dbReference>
<dbReference type="SUPFAM" id="SSF53448">
    <property type="entry name" value="Nucleotide-diphospho-sugar transferases"/>
    <property type="match status" value="1"/>
</dbReference>
<dbReference type="Pfam" id="PF04488">
    <property type="entry name" value="Gly_transf_sug"/>
    <property type="match status" value="1"/>
</dbReference>
<evidence type="ECO:0000256" key="7">
    <source>
        <dbReference type="ARBA" id="ARBA00022968"/>
    </source>
</evidence>
<evidence type="ECO:0000259" key="12">
    <source>
        <dbReference type="Pfam" id="PF04572"/>
    </source>
</evidence>
<keyword evidence="7" id="KW-0735">Signal-anchor</keyword>
<evidence type="ECO:0000256" key="2">
    <source>
        <dbReference type="ARBA" id="ARBA00008661"/>
    </source>
</evidence>
<evidence type="ECO:0000256" key="10">
    <source>
        <dbReference type="ARBA" id="ARBA00023136"/>
    </source>
</evidence>
<dbReference type="Pfam" id="PF12326">
    <property type="entry name" value="EOS1"/>
    <property type="match status" value="1"/>
</dbReference>
<dbReference type="Proteomes" id="UP000242146">
    <property type="component" value="Unassembled WGS sequence"/>
</dbReference>
<comment type="similarity">
    <text evidence="2">Belongs to the glycosyltransferase 31 family.</text>
</comment>
<dbReference type="GO" id="GO:0005789">
    <property type="term" value="C:endoplasmic reticulum membrane"/>
    <property type="evidence" value="ECO:0007669"/>
    <property type="project" value="InterPro"/>
</dbReference>
<feature type="transmembrane region" description="Helical" evidence="11">
    <location>
        <begin position="178"/>
        <end position="198"/>
    </location>
</feature>
<evidence type="ECO:0000313" key="14">
    <source>
        <dbReference type="Proteomes" id="UP000242146"/>
    </source>
</evidence>
<dbReference type="GO" id="GO:0034599">
    <property type="term" value="P:cellular response to oxidative stress"/>
    <property type="evidence" value="ECO:0007669"/>
    <property type="project" value="InterPro"/>
</dbReference>
<dbReference type="PANTHER" id="PTHR47213:SF1">
    <property type="entry name" value="OS07G0567300 PROTEIN"/>
    <property type="match status" value="1"/>
</dbReference>
<feature type="transmembrane region" description="Helical" evidence="11">
    <location>
        <begin position="71"/>
        <end position="93"/>
    </location>
</feature>
<gene>
    <name evidence="13" type="ORF">DM01DRAFT_1309198</name>
</gene>
<accession>A0A1X2GAJ3</accession>
<dbReference type="GO" id="GO:0016758">
    <property type="term" value="F:hexosyltransferase activity"/>
    <property type="evidence" value="ECO:0007669"/>
    <property type="project" value="InterPro"/>
</dbReference>
<keyword evidence="4" id="KW-0328">Glycosyltransferase</keyword>
<evidence type="ECO:0000256" key="4">
    <source>
        <dbReference type="ARBA" id="ARBA00022676"/>
    </source>
</evidence>
<organism evidence="13 14">
    <name type="scientific">Hesseltinella vesiculosa</name>
    <dbReference type="NCBI Taxonomy" id="101127"/>
    <lineage>
        <taxon>Eukaryota</taxon>
        <taxon>Fungi</taxon>
        <taxon>Fungi incertae sedis</taxon>
        <taxon>Mucoromycota</taxon>
        <taxon>Mucoromycotina</taxon>
        <taxon>Mucoromycetes</taxon>
        <taxon>Mucorales</taxon>
        <taxon>Cunninghamellaceae</taxon>
        <taxon>Hesseltinella</taxon>
    </lineage>
</organism>
<dbReference type="GO" id="GO:0000139">
    <property type="term" value="C:Golgi membrane"/>
    <property type="evidence" value="ECO:0007669"/>
    <property type="project" value="UniProtKB-SubCell"/>
</dbReference>
<comment type="caution">
    <text evidence="13">The sequence shown here is derived from an EMBL/GenBank/DDBJ whole genome shotgun (WGS) entry which is preliminary data.</text>
</comment>
<feature type="transmembrane region" description="Helical" evidence="11">
    <location>
        <begin position="131"/>
        <end position="151"/>
    </location>
</feature>
<dbReference type="OrthoDB" id="2139606at2759"/>
<name>A0A1X2GAJ3_9FUNG</name>
<proteinExistence type="inferred from homology"/>
<dbReference type="EMBL" id="MCGT01000027">
    <property type="protein sequence ID" value="ORX49142.1"/>
    <property type="molecule type" value="Genomic_DNA"/>
</dbReference>
<dbReference type="STRING" id="101127.A0A1X2GAJ3"/>
<comment type="similarity">
    <text evidence="3">Belongs to the glycosyltransferase 32 family.</text>
</comment>
<comment type="subcellular location">
    <subcellularLocation>
        <location evidence="1">Golgi apparatus membrane</location>
        <topology evidence="1">Single-pass type II membrane protein</topology>
    </subcellularLocation>
</comment>
<dbReference type="AlphaFoldDB" id="A0A1X2GAJ3"/>
<keyword evidence="5" id="KW-0808">Transferase</keyword>